<dbReference type="InterPro" id="IPR029157">
    <property type="entry name" value="CEP44_CC"/>
</dbReference>
<evidence type="ECO:0000256" key="6">
    <source>
        <dbReference type="ARBA" id="ARBA00023054"/>
    </source>
</evidence>
<gene>
    <name evidence="11" type="ORF">HKI87_13g72560</name>
</gene>
<feature type="compositionally biased region" description="Acidic residues" evidence="9">
    <location>
        <begin position="237"/>
        <end position="249"/>
    </location>
</feature>
<feature type="domain" description="Centrosomal CEP44" evidence="10">
    <location>
        <begin position="5"/>
        <end position="132"/>
    </location>
</feature>
<dbReference type="PANTHER" id="PTHR31477">
    <property type="entry name" value="CENTROSOMAL PROTEIN OF 44 KDA"/>
    <property type="match status" value="1"/>
</dbReference>
<comment type="function">
    <text evidence="8">Centriole-enriched microtubule-binding protein involved in centriole biogenesis. In collaboration with CEP295 and POC1B, is required for the centriole-to-centrosome conversion by ensuring the formation of bona fide centriole wall. Functions as a linker component that maintains centrosome cohesion. Associates with CROCC and regulates its stability and localization to the centrosome.</text>
</comment>
<keyword evidence="6" id="KW-0175">Coiled coil</keyword>
<sequence length="415" mass="44532">MSTGDVHGNVGRLRSVLRELKYTHASSLPEDRLVDGDAVALLPVLHYCLLGYSTRVAQEVNRLGYELQAKTDERFVEHAWKLMRDHMGIFPQLSPSQFLTQKGFAERKLILVAEVAKTCKRLHSDLSRKAKLKTKRVAKDAHLESYFPPVRGRASGSGNNNSAAVAESSAEAKVVAHHSSPPPLPSTPPQLVLAGAGAPVEMSEERSAASSEYTYDDDDDDDDSGSSGSEGGYESSGGEEEGEISDEEGDRSRAAVLFKHSPVGADAAQPHTPPPGGLDQVARATPGQRAAVFHAGASRPFSEVLLKEQVGEVMGRLESFQENVMAKFLLLEGRVRHLEAALARRGPSEAEGRGRPELLHQVAGVEAATSTPVRVALATKHAAAEAGQLSPETSSFIAQVEGRRQQTQLLLDSLA</sequence>
<dbReference type="GO" id="GO:0030496">
    <property type="term" value="C:midbody"/>
    <property type="evidence" value="ECO:0007669"/>
    <property type="project" value="UniProtKB-SubCell"/>
</dbReference>
<dbReference type="PANTHER" id="PTHR31477:SF1">
    <property type="entry name" value="CENTROSOMAL PROTEIN OF 44 KDA"/>
    <property type="match status" value="1"/>
</dbReference>
<evidence type="ECO:0000259" key="10">
    <source>
        <dbReference type="Pfam" id="PF15007"/>
    </source>
</evidence>
<evidence type="ECO:0000313" key="11">
    <source>
        <dbReference type="EMBL" id="WZN65694.1"/>
    </source>
</evidence>
<accession>A0AAX4PIB4</accession>
<protein>
    <recommendedName>
        <fullName evidence="4">Centrosomal protein of 44 kDa</fullName>
    </recommendedName>
</protein>
<evidence type="ECO:0000256" key="4">
    <source>
        <dbReference type="ARBA" id="ARBA00014053"/>
    </source>
</evidence>
<dbReference type="Proteomes" id="UP001472866">
    <property type="component" value="Chromosome 13"/>
</dbReference>
<organism evidence="11 12">
    <name type="scientific">Chloropicon roscoffensis</name>
    <dbReference type="NCBI Taxonomy" id="1461544"/>
    <lineage>
        <taxon>Eukaryota</taxon>
        <taxon>Viridiplantae</taxon>
        <taxon>Chlorophyta</taxon>
        <taxon>Chloropicophyceae</taxon>
        <taxon>Chloropicales</taxon>
        <taxon>Chloropicaceae</taxon>
        <taxon>Chloropicon</taxon>
    </lineage>
</organism>
<evidence type="ECO:0000256" key="3">
    <source>
        <dbReference type="ARBA" id="ARBA00004647"/>
    </source>
</evidence>
<evidence type="ECO:0000256" key="1">
    <source>
        <dbReference type="ARBA" id="ARBA00004114"/>
    </source>
</evidence>
<comment type="subcellular location">
    <subcellularLocation>
        <location evidence="1">Cytoplasm</location>
        <location evidence="1">Cytoskeleton</location>
        <location evidence="1">Microtubule organizing center</location>
        <location evidence="1">Centrosome</location>
        <location evidence="1">Centriole</location>
    </subcellularLocation>
    <subcellularLocation>
        <location evidence="3">Cytoplasm</location>
        <location evidence="3">Cytoskeleton</location>
        <location evidence="3">Spindle pole</location>
    </subcellularLocation>
    <subcellularLocation>
        <location evidence="2">Midbody</location>
    </subcellularLocation>
</comment>
<feature type="compositionally biased region" description="Acidic residues" evidence="9">
    <location>
        <begin position="214"/>
        <end position="224"/>
    </location>
</feature>
<proteinExistence type="predicted"/>
<dbReference type="GO" id="GO:0000922">
    <property type="term" value="C:spindle pole"/>
    <property type="evidence" value="ECO:0007669"/>
    <property type="project" value="UniProtKB-SubCell"/>
</dbReference>
<name>A0AAX4PIB4_9CHLO</name>
<keyword evidence="7" id="KW-0206">Cytoskeleton</keyword>
<keyword evidence="12" id="KW-1185">Reference proteome</keyword>
<keyword evidence="5" id="KW-0963">Cytoplasm</keyword>
<evidence type="ECO:0000256" key="5">
    <source>
        <dbReference type="ARBA" id="ARBA00022490"/>
    </source>
</evidence>
<evidence type="ECO:0000256" key="7">
    <source>
        <dbReference type="ARBA" id="ARBA00023212"/>
    </source>
</evidence>
<feature type="compositionally biased region" description="Low complexity" evidence="9">
    <location>
        <begin position="154"/>
        <end position="173"/>
    </location>
</feature>
<evidence type="ECO:0000256" key="2">
    <source>
        <dbReference type="ARBA" id="ARBA00004214"/>
    </source>
</evidence>
<dbReference type="EMBL" id="CP151513">
    <property type="protein sequence ID" value="WZN65694.1"/>
    <property type="molecule type" value="Genomic_DNA"/>
</dbReference>
<feature type="region of interest" description="Disordered" evidence="9">
    <location>
        <begin position="148"/>
        <end position="250"/>
    </location>
</feature>
<dbReference type="InterPro" id="IPR033603">
    <property type="entry name" value="CEP44"/>
</dbReference>
<reference evidence="11 12" key="1">
    <citation type="submission" date="2024-03" db="EMBL/GenBank/DDBJ databases">
        <title>Complete genome sequence of the green alga Chloropicon roscoffensis RCC1871.</title>
        <authorList>
            <person name="Lemieux C."/>
            <person name="Pombert J.-F."/>
            <person name="Otis C."/>
            <person name="Turmel M."/>
        </authorList>
    </citation>
    <scope>NUCLEOTIDE SEQUENCE [LARGE SCALE GENOMIC DNA]</scope>
    <source>
        <strain evidence="11 12">RCC1871</strain>
    </source>
</reference>
<dbReference type="AlphaFoldDB" id="A0AAX4PIB4"/>
<evidence type="ECO:0000256" key="9">
    <source>
        <dbReference type="SAM" id="MobiDB-lite"/>
    </source>
</evidence>
<evidence type="ECO:0000313" key="12">
    <source>
        <dbReference type="Proteomes" id="UP001472866"/>
    </source>
</evidence>
<evidence type="ECO:0000256" key="8">
    <source>
        <dbReference type="ARBA" id="ARBA00046235"/>
    </source>
</evidence>
<dbReference type="GO" id="GO:0005814">
    <property type="term" value="C:centriole"/>
    <property type="evidence" value="ECO:0007669"/>
    <property type="project" value="UniProtKB-SubCell"/>
</dbReference>
<dbReference type="Pfam" id="PF15007">
    <property type="entry name" value="CEP44"/>
    <property type="match status" value="1"/>
</dbReference>